<gene>
    <name evidence="3" type="ORF">CD039_04020</name>
</gene>
<dbReference type="AlphaFoldDB" id="A0A2K4FEY7"/>
<dbReference type="OrthoDB" id="9804328at2"/>
<protein>
    <submittedName>
        <fullName evidence="3">Glutamine amidotransferase</fullName>
    </submittedName>
</protein>
<dbReference type="SUPFAM" id="SSF52317">
    <property type="entry name" value="Class I glutamine amidotransferase-like"/>
    <property type="match status" value="1"/>
</dbReference>
<dbReference type="Pfam" id="PF00117">
    <property type="entry name" value="GATase"/>
    <property type="match status" value="1"/>
</dbReference>
<comment type="caution">
    <text evidence="3">The sequence shown here is derived from an EMBL/GenBank/DDBJ whole genome shotgun (WGS) entry which is preliminary data.</text>
</comment>
<evidence type="ECO:0000313" key="3">
    <source>
        <dbReference type="EMBL" id="POA09924.1"/>
    </source>
</evidence>
<evidence type="ECO:0000313" key="4">
    <source>
        <dbReference type="Proteomes" id="UP000242712"/>
    </source>
</evidence>
<dbReference type="InterPro" id="IPR006221">
    <property type="entry name" value="TrpG/PapA_dom"/>
</dbReference>
<dbReference type="InterPro" id="IPR050472">
    <property type="entry name" value="Anth_synth/Amidotransfase"/>
</dbReference>
<name>A0A2K4FEY7_9STAP</name>
<reference evidence="3 4" key="1">
    <citation type="submission" date="2017-08" db="EMBL/GenBank/DDBJ databases">
        <title>Draft genome sequences of 64 type strains of genus Staph aureus.</title>
        <authorList>
            <person name="Cole K."/>
            <person name="Golubchik T."/>
            <person name="Russell J."/>
            <person name="Foster D."/>
            <person name="Llewelyn M."/>
            <person name="Wilson D."/>
            <person name="Crook D."/>
            <person name="Paul J."/>
        </authorList>
    </citation>
    <scope>NUCLEOTIDE SEQUENCE [LARGE SCALE GENOMIC DNA]</scope>
    <source>
        <strain evidence="3 4">DSM 29875</strain>
    </source>
</reference>
<feature type="domain" description="Glutamine amidotransferase" evidence="2">
    <location>
        <begin position="3"/>
        <end position="183"/>
    </location>
</feature>
<dbReference type="GO" id="GO:0016740">
    <property type="term" value="F:transferase activity"/>
    <property type="evidence" value="ECO:0007669"/>
    <property type="project" value="UniProtKB-KW"/>
</dbReference>
<keyword evidence="3" id="KW-0808">Transferase</keyword>
<dbReference type="PANTHER" id="PTHR43418:SF4">
    <property type="entry name" value="MULTIFUNCTIONAL TRYPTOPHAN BIOSYNTHESIS PROTEIN"/>
    <property type="match status" value="1"/>
</dbReference>
<keyword evidence="1 3" id="KW-0315">Glutamine amidotransferase</keyword>
<keyword evidence="4" id="KW-1185">Reference proteome</keyword>
<dbReference type="PRINTS" id="PR00097">
    <property type="entry name" value="ANTSNTHASEII"/>
</dbReference>
<dbReference type="InterPro" id="IPR017926">
    <property type="entry name" value="GATASE"/>
</dbReference>
<dbReference type="Gene3D" id="3.40.50.880">
    <property type="match status" value="1"/>
</dbReference>
<dbReference type="RefSeq" id="WP_103371224.1">
    <property type="nucleotide sequence ID" value="NZ_CBCRVO010000001.1"/>
</dbReference>
<dbReference type="EMBL" id="PPPX01000001">
    <property type="protein sequence ID" value="POA09924.1"/>
    <property type="molecule type" value="Genomic_DNA"/>
</dbReference>
<dbReference type="Proteomes" id="UP000242712">
    <property type="component" value="Unassembled WGS sequence"/>
</dbReference>
<dbReference type="GO" id="GO:0000162">
    <property type="term" value="P:L-tryptophan biosynthetic process"/>
    <property type="evidence" value="ECO:0007669"/>
    <property type="project" value="TreeGrafter"/>
</dbReference>
<dbReference type="NCBIfam" id="TIGR00566">
    <property type="entry name" value="trpG_papA"/>
    <property type="match status" value="1"/>
</dbReference>
<dbReference type="PRINTS" id="PR00096">
    <property type="entry name" value="GATASE"/>
</dbReference>
<dbReference type="PROSITE" id="PS51273">
    <property type="entry name" value="GATASE_TYPE_1"/>
    <property type="match status" value="1"/>
</dbReference>
<dbReference type="CDD" id="cd01743">
    <property type="entry name" value="GATase1_Anthranilate_Synthase"/>
    <property type="match status" value="1"/>
</dbReference>
<dbReference type="GeneID" id="98297509"/>
<dbReference type="PANTHER" id="PTHR43418">
    <property type="entry name" value="MULTIFUNCTIONAL TRYPTOPHAN BIOSYNTHESIS PROTEIN-RELATED"/>
    <property type="match status" value="1"/>
</dbReference>
<dbReference type="GO" id="GO:0005829">
    <property type="term" value="C:cytosol"/>
    <property type="evidence" value="ECO:0007669"/>
    <property type="project" value="TreeGrafter"/>
</dbReference>
<dbReference type="PRINTS" id="PR00099">
    <property type="entry name" value="CPSGATASE"/>
</dbReference>
<dbReference type="InterPro" id="IPR029062">
    <property type="entry name" value="Class_I_gatase-like"/>
</dbReference>
<organism evidence="3 4">
    <name type="scientific">Staphylococcus argensis</name>
    <dbReference type="NCBI Taxonomy" id="1607738"/>
    <lineage>
        <taxon>Bacteria</taxon>
        <taxon>Bacillati</taxon>
        <taxon>Bacillota</taxon>
        <taxon>Bacilli</taxon>
        <taxon>Bacillales</taxon>
        <taxon>Staphylococcaceae</taxon>
        <taxon>Staphylococcus</taxon>
    </lineage>
</organism>
<evidence type="ECO:0000259" key="2">
    <source>
        <dbReference type="Pfam" id="PF00117"/>
    </source>
</evidence>
<proteinExistence type="predicted"/>
<evidence type="ECO:0000256" key="1">
    <source>
        <dbReference type="ARBA" id="ARBA00022962"/>
    </source>
</evidence>
<sequence length="207" mass="23425">MILIIDNYDSFTYNLVDIVEQHRKVKLTYVDQISFNQLVVLNIEGIIISPGPGHPMDYPELMKLILLFPHVPILGVCLGAQALTCYYGGEVIQGSDILHGRVDQMEILEESKLLRNITQYSDIMRYHSLVSNPKSFPKELTITAQTSDCIQAFEHQSYPHYGVQFHPESFATEYGEQVILNFLDICKEATHRGVKVKTSTATSTDSE</sequence>
<accession>A0A2K4FEY7</accession>
<dbReference type="GO" id="GO:0004049">
    <property type="term" value="F:anthranilate synthase activity"/>
    <property type="evidence" value="ECO:0007669"/>
    <property type="project" value="TreeGrafter"/>
</dbReference>